<dbReference type="eggNOG" id="COG0318">
    <property type="taxonomic scope" value="Bacteria"/>
</dbReference>
<sequence length="493" mass="56707">MKRRWPKIKHFMQHPDEVQKRMFTKLVELAKNTEWGKKYHYKDIRRFEQFQERVPISSYEDLYPYIERMLKGEQNVLWSSKINWFAKSSGTTNARSKFIPVSRETLQKCHFRGGRDMLSLVVVNKPDTRFFRGKGLSVGGSLSPNPHWQGTYYGDVSAVIMHHMPRWAQYLRAPSLETALMPNWEEKIEAMAAEAIPLNITSALGVPTWTIVLFKRILEITGAKHIKEVWPDFEIFVHGAVAFQPYRELFDSLAPGISYMETYNASEGFFGLQDDLSRDDMLLMLDYDMFYEFIPLSEVDKEHPQTLTLDQVELDKNYAIIISNSSGLWRYKIGDTVKFTSLSPFRVKITGRTKHFINAFGEEVIIENAETAITAACNATGAVLNNFTAGPIYLGSQSKGGHEWIIEFAENPSSMDTFSTVLDQTLREVNSDYDAKRHLDMALIKPVVHNVPEGTFYEWLKQRGKIGGQIKVPRLANSRVYLDEILNLVNSRF</sequence>
<protein>
    <submittedName>
        <fullName evidence="3">Putative auxin-regulated protein</fullName>
    </submittedName>
</protein>
<feature type="domain" description="GH3 middle" evidence="1">
    <location>
        <begin position="283"/>
        <end position="352"/>
    </location>
</feature>
<evidence type="ECO:0000259" key="1">
    <source>
        <dbReference type="Pfam" id="PF23571"/>
    </source>
</evidence>
<feature type="domain" description="GH3 C-terminal" evidence="2">
    <location>
        <begin position="367"/>
        <end position="479"/>
    </location>
</feature>
<proteinExistence type="predicted"/>
<gene>
    <name evidence="3" type="ORF">M23134_06265</name>
</gene>
<dbReference type="AlphaFoldDB" id="A1ZYM0"/>
<organism evidence="3 4">
    <name type="scientific">Microscilla marina ATCC 23134</name>
    <dbReference type="NCBI Taxonomy" id="313606"/>
    <lineage>
        <taxon>Bacteria</taxon>
        <taxon>Pseudomonadati</taxon>
        <taxon>Bacteroidota</taxon>
        <taxon>Cytophagia</taxon>
        <taxon>Cytophagales</taxon>
        <taxon>Microscillaceae</taxon>
        <taxon>Microscilla</taxon>
    </lineage>
</organism>
<dbReference type="Pfam" id="PF23571">
    <property type="entry name" value="GH3_M"/>
    <property type="match status" value="1"/>
</dbReference>
<dbReference type="Pfam" id="PF03321">
    <property type="entry name" value="GH3"/>
    <property type="match status" value="1"/>
</dbReference>
<dbReference type="GO" id="GO:0016881">
    <property type="term" value="F:acid-amino acid ligase activity"/>
    <property type="evidence" value="ECO:0007669"/>
    <property type="project" value="TreeGrafter"/>
</dbReference>
<dbReference type="InterPro" id="IPR055378">
    <property type="entry name" value="GH3_C"/>
</dbReference>
<keyword evidence="4" id="KW-1185">Reference proteome</keyword>
<evidence type="ECO:0000313" key="4">
    <source>
        <dbReference type="Proteomes" id="UP000004095"/>
    </source>
</evidence>
<dbReference type="PANTHER" id="PTHR31901">
    <property type="entry name" value="GH3 DOMAIN-CONTAINING PROTEIN"/>
    <property type="match status" value="1"/>
</dbReference>
<evidence type="ECO:0000259" key="2">
    <source>
        <dbReference type="Pfam" id="PF23572"/>
    </source>
</evidence>
<dbReference type="Proteomes" id="UP000004095">
    <property type="component" value="Unassembled WGS sequence"/>
</dbReference>
<dbReference type="EMBL" id="AAWS01000067">
    <property type="protein sequence ID" value="EAY24523.1"/>
    <property type="molecule type" value="Genomic_DNA"/>
</dbReference>
<comment type="caution">
    <text evidence="3">The sequence shown here is derived from an EMBL/GenBank/DDBJ whole genome shotgun (WGS) entry which is preliminary data.</text>
</comment>
<accession>A1ZYM0</accession>
<evidence type="ECO:0000313" key="3">
    <source>
        <dbReference type="EMBL" id="EAY24523.1"/>
    </source>
</evidence>
<dbReference type="Pfam" id="PF23572">
    <property type="entry name" value="GH3_C"/>
    <property type="match status" value="1"/>
</dbReference>
<dbReference type="InterPro" id="IPR055377">
    <property type="entry name" value="GH3_M"/>
</dbReference>
<reference evidence="3 4" key="1">
    <citation type="submission" date="2007-01" db="EMBL/GenBank/DDBJ databases">
        <authorList>
            <person name="Haygood M."/>
            <person name="Podell S."/>
            <person name="Anderson C."/>
            <person name="Hopkinson B."/>
            <person name="Roe K."/>
            <person name="Barbeau K."/>
            <person name="Gaasterland T."/>
            <person name="Ferriera S."/>
            <person name="Johnson J."/>
            <person name="Kravitz S."/>
            <person name="Beeson K."/>
            <person name="Sutton G."/>
            <person name="Rogers Y.-H."/>
            <person name="Friedman R."/>
            <person name="Frazier M."/>
            <person name="Venter J.C."/>
        </authorList>
    </citation>
    <scope>NUCLEOTIDE SEQUENCE [LARGE SCALE GENOMIC DNA]</scope>
    <source>
        <strain evidence="3 4">ATCC 23134</strain>
    </source>
</reference>
<dbReference type="InterPro" id="IPR004993">
    <property type="entry name" value="GH3"/>
</dbReference>
<name>A1ZYM0_MICM2</name>
<dbReference type="PANTHER" id="PTHR31901:SF9">
    <property type="entry name" value="GH3 DOMAIN-CONTAINING PROTEIN"/>
    <property type="match status" value="1"/>
</dbReference>
<dbReference type="GO" id="GO:0005737">
    <property type="term" value="C:cytoplasm"/>
    <property type="evidence" value="ECO:0007669"/>
    <property type="project" value="TreeGrafter"/>
</dbReference>